<dbReference type="AlphaFoldDB" id="A0A097EJ93"/>
<organism evidence="1 2">
    <name type="scientific">Sphingomonas taxi</name>
    <dbReference type="NCBI Taxonomy" id="1549858"/>
    <lineage>
        <taxon>Bacteria</taxon>
        <taxon>Pseudomonadati</taxon>
        <taxon>Pseudomonadota</taxon>
        <taxon>Alphaproteobacteria</taxon>
        <taxon>Sphingomonadales</taxon>
        <taxon>Sphingomonadaceae</taxon>
        <taxon>Sphingomonas</taxon>
    </lineage>
</organism>
<dbReference type="InterPro" id="IPR012863">
    <property type="entry name" value="DUF1636"/>
</dbReference>
<keyword evidence="2" id="KW-1185">Reference proteome</keyword>
<dbReference type="Proteomes" id="UP000033200">
    <property type="component" value="Chromosome"/>
</dbReference>
<dbReference type="eggNOG" id="COG5469">
    <property type="taxonomic scope" value="Bacteria"/>
</dbReference>
<accession>A0A097EJ93</accession>
<protein>
    <submittedName>
        <fullName evidence="1">Metal-binding protein</fullName>
    </submittedName>
</protein>
<proteinExistence type="predicted"/>
<dbReference type="STRING" id="1549858.MC45_16120"/>
<name>A0A097EJ93_9SPHN</name>
<reference evidence="1 2" key="1">
    <citation type="submission" date="2014-09" db="EMBL/GenBank/DDBJ databases">
        <title>Using Illumina technology Improving SMRT sequencing Genome Assembly by RASTools.</title>
        <authorList>
            <person name="Zhou Y."/>
            <person name="Ma T."/>
            <person name="Liu T."/>
        </authorList>
    </citation>
    <scope>NUCLEOTIDE SEQUENCE [LARGE SCALE GENOMIC DNA]</scope>
    <source>
        <strain evidence="1 2">ATCC 55669</strain>
    </source>
</reference>
<dbReference type="HOGENOM" id="CLU_125446_2_0_5"/>
<dbReference type="Pfam" id="PF07845">
    <property type="entry name" value="DUF1636"/>
    <property type="match status" value="1"/>
</dbReference>
<sequence length="136" mass="14149">MKLTPVAAGPAVVACSTCRLTADAREDGDGRRGGALLVAALHAARAADPAYAGVAVQEMPCLFACADFCTVHLRAPGKVGYVLGRFTPDEAAARAILDYAALYAASDTGQVAFKQWPTGVKGHFITRTPPEGFLVE</sequence>
<dbReference type="PROSITE" id="PS51257">
    <property type="entry name" value="PROKAR_LIPOPROTEIN"/>
    <property type="match status" value="1"/>
</dbReference>
<gene>
    <name evidence="1" type="ORF">MC45_16120</name>
</gene>
<evidence type="ECO:0000313" key="2">
    <source>
        <dbReference type="Proteomes" id="UP000033200"/>
    </source>
</evidence>
<evidence type="ECO:0000313" key="1">
    <source>
        <dbReference type="EMBL" id="AIT07640.1"/>
    </source>
</evidence>
<dbReference type="RefSeq" id="WP_038665341.1">
    <property type="nucleotide sequence ID" value="NZ_CP009571.1"/>
</dbReference>
<dbReference type="EMBL" id="CP009571">
    <property type="protein sequence ID" value="AIT07640.1"/>
    <property type="molecule type" value="Genomic_DNA"/>
</dbReference>
<dbReference type="KEGG" id="stax:MC45_16120"/>